<comment type="caution">
    <text evidence="2">The sequence shown here is derived from an EMBL/GenBank/DDBJ whole genome shotgun (WGS) entry which is preliminary data.</text>
</comment>
<name>A0ABV0KJN7_9CYAN</name>
<evidence type="ECO:0000259" key="1">
    <source>
        <dbReference type="PROSITE" id="PS50046"/>
    </source>
</evidence>
<dbReference type="EMBL" id="JAMPLM010000009">
    <property type="protein sequence ID" value="MEP1059233.1"/>
    <property type="molecule type" value="Genomic_DNA"/>
</dbReference>
<feature type="domain" description="Phytochrome chromophore attachment site" evidence="1">
    <location>
        <begin position="33"/>
        <end position="161"/>
    </location>
</feature>
<protein>
    <submittedName>
        <fullName evidence="2">GAF domain-containing protein</fullName>
    </submittedName>
</protein>
<dbReference type="InterPro" id="IPR029016">
    <property type="entry name" value="GAF-like_dom_sf"/>
</dbReference>
<dbReference type="SUPFAM" id="SSF55781">
    <property type="entry name" value="GAF domain-like"/>
    <property type="match status" value="1"/>
</dbReference>
<dbReference type="InterPro" id="IPR003018">
    <property type="entry name" value="GAF"/>
</dbReference>
<dbReference type="Proteomes" id="UP001476950">
    <property type="component" value="Unassembled WGS sequence"/>
</dbReference>
<evidence type="ECO:0000313" key="2">
    <source>
        <dbReference type="EMBL" id="MEP1059233.1"/>
    </source>
</evidence>
<gene>
    <name evidence="2" type="ORF">NDI38_12365</name>
</gene>
<organism evidence="2 3">
    <name type="scientific">Stenomitos frigidus AS-A4</name>
    <dbReference type="NCBI Taxonomy" id="2933935"/>
    <lineage>
        <taxon>Bacteria</taxon>
        <taxon>Bacillati</taxon>
        <taxon>Cyanobacteriota</taxon>
        <taxon>Cyanophyceae</taxon>
        <taxon>Leptolyngbyales</taxon>
        <taxon>Leptolyngbyaceae</taxon>
        <taxon>Stenomitos</taxon>
    </lineage>
</organism>
<dbReference type="RefSeq" id="WP_190448991.1">
    <property type="nucleotide sequence ID" value="NZ_JAMPLM010000009.1"/>
</dbReference>
<proteinExistence type="predicted"/>
<dbReference type="SMART" id="SM00065">
    <property type="entry name" value="GAF"/>
    <property type="match status" value="1"/>
</dbReference>
<evidence type="ECO:0000313" key="3">
    <source>
        <dbReference type="Proteomes" id="UP001476950"/>
    </source>
</evidence>
<reference evidence="2 3" key="1">
    <citation type="submission" date="2022-04" db="EMBL/GenBank/DDBJ databases">
        <title>Positive selection, recombination, and allopatry shape intraspecific diversity of widespread and dominant cyanobacteria.</title>
        <authorList>
            <person name="Wei J."/>
            <person name="Shu W."/>
            <person name="Hu C."/>
        </authorList>
    </citation>
    <scope>NUCLEOTIDE SEQUENCE [LARGE SCALE GENOMIC DNA]</scope>
    <source>
        <strain evidence="2 3">AS-A4</strain>
    </source>
</reference>
<keyword evidence="3" id="KW-1185">Reference proteome</keyword>
<dbReference type="PROSITE" id="PS50046">
    <property type="entry name" value="PHYTOCHROME_2"/>
    <property type="match status" value="1"/>
</dbReference>
<sequence>MSTDPNKAFNTVLGNQTERRLKNVFERLSGTLQRDALIQETTSQLRELLQVDRLVLYYFYRQWQGRVTFESLSDAQYTIFGSTGPDECFNGDYAAMYEAGRVRAIADIEVEPIQACHRDFLRSMNVRANLVVPVLTPKGLWGLLVAHHCQSSRVWTANDVEAMQRGAATLATAPEIRGS</sequence>
<dbReference type="Gene3D" id="3.30.450.40">
    <property type="match status" value="1"/>
</dbReference>
<dbReference type="Pfam" id="PF01590">
    <property type="entry name" value="GAF"/>
    <property type="match status" value="1"/>
</dbReference>
<dbReference type="InterPro" id="IPR016132">
    <property type="entry name" value="Phyto_chromo_attachment"/>
</dbReference>
<accession>A0ABV0KJN7</accession>